<evidence type="ECO:0000256" key="2">
    <source>
        <dbReference type="ARBA" id="ARBA00022478"/>
    </source>
</evidence>
<evidence type="ECO:0000256" key="7">
    <source>
        <dbReference type="ARBA" id="ARBA00022771"/>
    </source>
</evidence>
<keyword evidence="8" id="KW-0862">Zinc</keyword>
<evidence type="ECO:0000256" key="8">
    <source>
        <dbReference type="ARBA" id="ARBA00022833"/>
    </source>
</evidence>
<evidence type="ECO:0000256" key="5">
    <source>
        <dbReference type="ARBA" id="ARBA00022705"/>
    </source>
</evidence>
<keyword evidence="4" id="KW-0548">Nucleotidyltransferase</keyword>
<comment type="cofactor">
    <cofactor evidence="1">
        <name>Zn(2+)</name>
        <dbReference type="ChEBI" id="CHEBI:29105"/>
    </cofactor>
</comment>
<dbReference type="InterPro" id="IPR036977">
    <property type="entry name" value="DNA_primase_Znf_CHC2"/>
</dbReference>
<dbReference type="GO" id="GO:0008270">
    <property type="term" value="F:zinc ion binding"/>
    <property type="evidence" value="ECO:0007669"/>
    <property type="project" value="UniProtKB-KW"/>
</dbReference>
<dbReference type="GO" id="GO:0006269">
    <property type="term" value="P:DNA replication, synthesis of primer"/>
    <property type="evidence" value="ECO:0007669"/>
    <property type="project" value="InterPro"/>
</dbReference>
<dbReference type="NCBIfam" id="TIGR01391">
    <property type="entry name" value="dnaG"/>
    <property type="match status" value="1"/>
</dbReference>
<organism evidence="13">
    <name type="scientific">marine metagenome</name>
    <dbReference type="NCBI Taxonomy" id="408172"/>
    <lineage>
        <taxon>unclassified sequences</taxon>
        <taxon>metagenomes</taxon>
        <taxon>ecological metagenomes</taxon>
    </lineage>
</organism>
<evidence type="ECO:0000259" key="12">
    <source>
        <dbReference type="SMART" id="SM00400"/>
    </source>
</evidence>
<dbReference type="Gene3D" id="3.40.1360.10">
    <property type="match status" value="1"/>
</dbReference>
<dbReference type="GO" id="GO:0003899">
    <property type="term" value="F:DNA-directed RNA polymerase activity"/>
    <property type="evidence" value="ECO:0007669"/>
    <property type="project" value="InterPro"/>
</dbReference>
<keyword evidence="5" id="KW-0235">DNA replication</keyword>
<evidence type="ECO:0000256" key="6">
    <source>
        <dbReference type="ARBA" id="ARBA00022723"/>
    </source>
</evidence>
<keyword evidence="2" id="KW-0240">DNA-directed RNA polymerase</keyword>
<evidence type="ECO:0000256" key="11">
    <source>
        <dbReference type="ARBA" id="ARBA00023163"/>
    </source>
</evidence>
<feature type="non-terminal residue" evidence="13">
    <location>
        <position position="260"/>
    </location>
</feature>
<dbReference type="InterPro" id="IPR002694">
    <property type="entry name" value="Znf_CHC2"/>
</dbReference>
<dbReference type="Gene3D" id="3.90.580.10">
    <property type="entry name" value="Zinc finger, CHC2-type domain"/>
    <property type="match status" value="1"/>
</dbReference>
<dbReference type="PANTHER" id="PTHR30313">
    <property type="entry name" value="DNA PRIMASE"/>
    <property type="match status" value="1"/>
</dbReference>
<protein>
    <recommendedName>
        <fullName evidence="12">Zinc finger CHC2-type domain-containing protein</fullName>
    </recommendedName>
</protein>
<dbReference type="InterPro" id="IPR006295">
    <property type="entry name" value="DNA_primase_DnaG"/>
</dbReference>
<dbReference type="SMART" id="SM00400">
    <property type="entry name" value="ZnF_CHCC"/>
    <property type="match status" value="1"/>
</dbReference>
<evidence type="ECO:0000256" key="9">
    <source>
        <dbReference type="ARBA" id="ARBA00022842"/>
    </source>
</evidence>
<dbReference type="EMBL" id="UINC01047840">
    <property type="protein sequence ID" value="SVB57609.1"/>
    <property type="molecule type" value="Genomic_DNA"/>
</dbReference>
<dbReference type="FunFam" id="3.90.580.10:FF:000001">
    <property type="entry name" value="DNA primase"/>
    <property type="match status" value="1"/>
</dbReference>
<evidence type="ECO:0000256" key="1">
    <source>
        <dbReference type="ARBA" id="ARBA00001947"/>
    </source>
</evidence>
<dbReference type="Pfam" id="PF08275">
    <property type="entry name" value="DNAG_N"/>
    <property type="match status" value="1"/>
</dbReference>
<sequence length="260" mass="29185">MADTDAIKSRLDVVEIISERVQLQKAGRNYKANCPFHNEKTPSFIVDPGRQSWRCFGQCSEGGDVFNFLMKIDQIEFGEALGVLAQRAGVEIDKGGDPEKTNLHFEINNIALKFYQEALLSTEGSLAKTYLDKRGVSLEIREKFALGYSPRGRDSLKTHLAFHGVDLNKATECGLLVQSDDGRVRDFFWGRLMFPIHDRRGRVVGFGARALDDTMPKYINTAATPAFDKRRTLYGFHLSREAIRASNEGVIVEGYMDVIA</sequence>
<accession>A0A382F4I7</accession>
<dbReference type="Pfam" id="PF01807">
    <property type="entry name" value="Zn_ribbon_DnaG"/>
    <property type="match status" value="1"/>
</dbReference>
<evidence type="ECO:0000256" key="3">
    <source>
        <dbReference type="ARBA" id="ARBA00022679"/>
    </source>
</evidence>
<dbReference type="InterPro" id="IPR037068">
    <property type="entry name" value="DNA_primase_core_N_sf"/>
</dbReference>
<dbReference type="SUPFAM" id="SSF56731">
    <property type="entry name" value="DNA primase core"/>
    <property type="match status" value="1"/>
</dbReference>
<keyword evidence="3" id="KW-0808">Transferase</keyword>
<dbReference type="InterPro" id="IPR013264">
    <property type="entry name" value="DNAG_N"/>
</dbReference>
<reference evidence="13" key="1">
    <citation type="submission" date="2018-05" db="EMBL/GenBank/DDBJ databases">
        <authorList>
            <person name="Lanie J.A."/>
            <person name="Ng W.-L."/>
            <person name="Kazmierczak K.M."/>
            <person name="Andrzejewski T.M."/>
            <person name="Davidsen T.M."/>
            <person name="Wayne K.J."/>
            <person name="Tettelin H."/>
            <person name="Glass J.I."/>
            <person name="Rusch D."/>
            <person name="Podicherti R."/>
            <person name="Tsui H.-C.T."/>
            <person name="Winkler M.E."/>
        </authorList>
    </citation>
    <scope>NUCLEOTIDE SEQUENCE</scope>
</reference>
<keyword evidence="9" id="KW-0460">Magnesium</keyword>
<keyword evidence="6" id="KW-0479">Metal-binding</keyword>
<name>A0A382F4I7_9ZZZZ</name>
<keyword evidence="7" id="KW-0863">Zinc-finger</keyword>
<dbReference type="InterPro" id="IPR050219">
    <property type="entry name" value="DnaG_primase"/>
</dbReference>
<dbReference type="PANTHER" id="PTHR30313:SF2">
    <property type="entry name" value="DNA PRIMASE"/>
    <property type="match status" value="1"/>
</dbReference>
<gene>
    <name evidence="13" type="ORF">METZ01_LOCUS210463</name>
</gene>
<dbReference type="GO" id="GO:0000428">
    <property type="term" value="C:DNA-directed RNA polymerase complex"/>
    <property type="evidence" value="ECO:0007669"/>
    <property type="project" value="UniProtKB-KW"/>
</dbReference>
<evidence type="ECO:0000256" key="10">
    <source>
        <dbReference type="ARBA" id="ARBA00023125"/>
    </source>
</evidence>
<evidence type="ECO:0000313" key="13">
    <source>
        <dbReference type="EMBL" id="SVB57609.1"/>
    </source>
</evidence>
<dbReference type="AlphaFoldDB" id="A0A382F4I7"/>
<dbReference type="SUPFAM" id="SSF57783">
    <property type="entry name" value="Zinc beta-ribbon"/>
    <property type="match status" value="1"/>
</dbReference>
<keyword evidence="11" id="KW-0804">Transcription</keyword>
<evidence type="ECO:0000256" key="4">
    <source>
        <dbReference type="ARBA" id="ARBA00022695"/>
    </source>
</evidence>
<dbReference type="GO" id="GO:0005737">
    <property type="term" value="C:cytoplasm"/>
    <property type="evidence" value="ECO:0007669"/>
    <property type="project" value="TreeGrafter"/>
</dbReference>
<proteinExistence type="predicted"/>
<keyword evidence="10" id="KW-0238">DNA-binding</keyword>
<dbReference type="GO" id="GO:0003677">
    <property type="term" value="F:DNA binding"/>
    <property type="evidence" value="ECO:0007669"/>
    <property type="project" value="UniProtKB-KW"/>
</dbReference>
<feature type="domain" description="Zinc finger CHC2-type" evidence="12">
    <location>
        <begin position="30"/>
        <end position="85"/>
    </location>
</feature>
<dbReference type="Gene3D" id="3.90.980.10">
    <property type="entry name" value="DNA primase, catalytic core, N-terminal domain"/>
    <property type="match status" value="1"/>
</dbReference>